<dbReference type="Proteomes" id="UP001176961">
    <property type="component" value="Unassembled WGS sequence"/>
</dbReference>
<dbReference type="SMART" id="SM00034">
    <property type="entry name" value="CLECT"/>
    <property type="match status" value="1"/>
</dbReference>
<dbReference type="Gene3D" id="3.10.100.10">
    <property type="entry name" value="Mannose-Binding Protein A, subunit A"/>
    <property type="match status" value="1"/>
</dbReference>
<feature type="domain" description="C-type lectin" evidence="3">
    <location>
        <begin position="23"/>
        <end position="128"/>
    </location>
</feature>
<name>A0AA36GZR5_CYLNA</name>
<evidence type="ECO:0000313" key="5">
    <source>
        <dbReference type="Proteomes" id="UP001176961"/>
    </source>
</evidence>
<dbReference type="InterPro" id="IPR016186">
    <property type="entry name" value="C-type_lectin-like/link_sf"/>
</dbReference>
<evidence type="ECO:0000313" key="4">
    <source>
        <dbReference type="EMBL" id="CAJ0601381.1"/>
    </source>
</evidence>
<keyword evidence="2" id="KW-0732">Signal</keyword>
<dbReference type="Pfam" id="PF00059">
    <property type="entry name" value="Lectin_C"/>
    <property type="match status" value="1"/>
</dbReference>
<comment type="caution">
    <text evidence="4">The sequence shown here is derived from an EMBL/GenBank/DDBJ whole genome shotgun (WGS) entry which is preliminary data.</text>
</comment>
<proteinExistence type="predicted"/>
<dbReference type="InterPro" id="IPR018378">
    <property type="entry name" value="C-type_lectin_CS"/>
</dbReference>
<dbReference type="EMBL" id="CATQJL010000305">
    <property type="protein sequence ID" value="CAJ0601381.1"/>
    <property type="molecule type" value="Genomic_DNA"/>
</dbReference>
<protein>
    <recommendedName>
        <fullName evidence="3">C-type lectin domain-containing protein</fullName>
    </recommendedName>
</protein>
<dbReference type="InterPro" id="IPR001304">
    <property type="entry name" value="C-type_lectin-like"/>
</dbReference>
<accession>A0AA36GZR5</accession>
<keyword evidence="1" id="KW-1015">Disulfide bond</keyword>
<dbReference type="PROSITE" id="PS50041">
    <property type="entry name" value="C_TYPE_LECTIN_2"/>
    <property type="match status" value="1"/>
</dbReference>
<dbReference type="PROSITE" id="PS00615">
    <property type="entry name" value="C_TYPE_LECTIN_1"/>
    <property type="match status" value="1"/>
</dbReference>
<dbReference type="InterPro" id="IPR016187">
    <property type="entry name" value="CTDL_fold"/>
</dbReference>
<dbReference type="AlphaFoldDB" id="A0AA36GZR5"/>
<keyword evidence="5" id="KW-1185">Reference proteome</keyword>
<feature type="signal peptide" evidence="2">
    <location>
        <begin position="1"/>
        <end position="21"/>
    </location>
</feature>
<evidence type="ECO:0000256" key="2">
    <source>
        <dbReference type="SAM" id="SignalP"/>
    </source>
</evidence>
<dbReference type="CDD" id="cd00037">
    <property type="entry name" value="CLECT"/>
    <property type="match status" value="1"/>
</dbReference>
<feature type="chain" id="PRO_5041335083" description="C-type lectin domain-containing protein" evidence="2">
    <location>
        <begin position="22"/>
        <end position="166"/>
    </location>
</feature>
<dbReference type="SUPFAM" id="SSF56436">
    <property type="entry name" value="C-type lectin-like"/>
    <property type="match status" value="1"/>
</dbReference>
<organism evidence="4 5">
    <name type="scientific">Cylicocyclus nassatus</name>
    <name type="common">Nematode worm</name>
    <dbReference type="NCBI Taxonomy" id="53992"/>
    <lineage>
        <taxon>Eukaryota</taxon>
        <taxon>Metazoa</taxon>
        <taxon>Ecdysozoa</taxon>
        <taxon>Nematoda</taxon>
        <taxon>Chromadorea</taxon>
        <taxon>Rhabditida</taxon>
        <taxon>Rhabditina</taxon>
        <taxon>Rhabditomorpha</taxon>
        <taxon>Strongyloidea</taxon>
        <taxon>Strongylidae</taxon>
        <taxon>Cylicocyclus</taxon>
    </lineage>
</organism>
<sequence length="166" mass="18598">MKFLISAFLLLTDTFVRPADSDHFVRCYKFNIISLPFHQAKQICADFGGHLVSLRGELEEAMFDEMAHQHRICPSYFLGDEVHGRAWINTRSKARGQLKRNETCATASSVDGVWNSVACSDPFSYVCATATSPSNDHRPCPRCPPIKACSGHCENGWTYFNKTDAC</sequence>
<reference evidence="4" key="1">
    <citation type="submission" date="2023-07" db="EMBL/GenBank/DDBJ databases">
        <authorList>
            <consortium name="CYATHOMIX"/>
        </authorList>
    </citation>
    <scope>NUCLEOTIDE SEQUENCE</scope>
    <source>
        <strain evidence="4">N/A</strain>
    </source>
</reference>
<gene>
    <name evidence="4" type="ORF">CYNAS_LOCUS13364</name>
</gene>
<evidence type="ECO:0000256" key="1">
    <source>
        <dbReference type="ARBA" id="ARBA00023157"/>
    </source>
</evidence>
<evidence type="ECO:0000259" key="3">
    <source>
        <dbReference type="PROSITE" id="PS50041"/>
    </source>
</evidence>